<dbReference type="InterPro" id="IPR002575">
    <property type="entry name" value="Aminoglycoside_PTrfase"/>
</dbReference>
<dbReference type="EMBL" id="QUZU01000024">
    <property type="protein sequence ID" value="TFY87398.1"/>
    <property type="molecule type" value="Genomic_DNA"/>
</dbReference>
<dbReference type="AlphaFoldDB" id="A0A4Z0AN81"/>
<dbReference type="PANTHER" id="PTHR21310:SF57">
    <property type="entry name" value="BLR2944 PROTEIN"/>
    <property type="match status" value="1"/>
</dbReference>
<keyword evidence="2" id="KW-0808">Transferase</keyword>
<dbReference type="Proteomes" id="UP000297391">
    <property type="component" value="Unassembled WGS sequence"/>
</dbReference>
<dbReference type="Gene3D" id="3.30.200.20">
    <property type="entry name" value="Phosphorylase Kinase, domain 1"/>
    <property type="match status" value="1"/>
</dbReference>
<dbReference type="InterPro" id="IPR041726">
    <property type="entry name" value="ACAD10_11_N"/>
</dbReference>
<dbReference type="SUPFAM" id="SSF56112">
    <property type="entry name" value="Protein kinase-like (PK-like)"/>
    <property type="match status" value="1"/>
</dbReference>
<dbReference type="RefSeq" id="WP_135290514.1">
    <property type="nucleotide sequence ID" value="NZ_QUZU01000024.1"/>
</dbReference>
<dbReference type="Gene3D" id="3.90.1200.10">
    <property type="match status" value="1"/>
</dbReference>
<dbReference type="GO" id="GO:0016740">
    <property type="term" value="F:transferase activity"/>
    <property type="evidence" value="ECO:0007669"/>
    <property type="project" value="UniProtKB-KW"/>
</dbReference>
<evidence type="ECO:0000313" key="3">
    <source>
        <dbReference type="Proteomes" id="UP000297391"/>
    </source>
</evidence>
<dbReference type="Pfam" id="PF01636">
    <property type="entry name" value="APH"/>
    <property type="match status" value="1"/>
</dbReference>
<dbReference type="InterPro" id="IPR011009">
    <property type="entry name" value="Kinase-like_dom_sf"/>
</dbReference>
<dbReference type="OrthoDB" id="179763at2"/>
<feature type="domain" description="Aminoglycoside phosphotransferase" evidence="1">
    <location>
        <begin position="44"/>
        <end position="286"/>
    </location>
</feature>
<dbReference type="InterPro" id="IPR051678">
    <property type="entry name" value="AGP_Transferase"/>
</dbReference>
<comment type="caution">
    <text evidence="2">The sequence shown here is derived from an EMBL/GenBank/DDBJ whole genome shotgun (WGS) entry which is preliminary data.</text>
</comment>
<sequence>MHSSTTAGSAYPRVAITDALPAIAGYVRQQLSADEVVIDRSVRLSGGAIQENWLLNGRIRRSDRQTNASWVLRTDSASSVAVSMSRAEEFAVLAAVHDAGVRVPEPLWLCRDRSIIGRDFFLMSQLEGTANGHQLTRDPQLDPHREALCRTLGSNLARLHQITPDHPDLSFLPAPVADPIQASILQYRAFLDELPDNHLVIEWGLRWCELNKPAALPSRLLHRDYRTGNYMVAEGRLSGVLDWEFTGWGDPREDIGWFTARCWRFTRPDREAGGVGELVAFLEGYETVSGLRVTPQDLRYWQLMAHLRWAVVALQQVQRHVSGQQRSLELALTGHLLPELEQEILLLSGVRP</sequence>
<gene>
    <name evidence="2" type="ORF">DYL59_18760</name>
</gene>
<protein>
    <submittedName>
        <fullName evidence="2">Phosphotransferase family protein</fullName>
    </submittedName>
</protein>
<accession>A0A4Z0AN81</accession>
<dbReference type="PANTHER" id="PTHR21310">
    <property type="entry name" value="AMINOGLYCOSIDE PHOSPHOTRANSFERASE-RELATED-RELATED"/>
    <property type="match status" value="1"/>
</dbReference>
<evidence type="ECO:0000259" key="1">
    <source>
        <dbReference type="Pfam" id="PF01636"/>
    </source>
</evidence>
<organism evidence="2 3">
    <name type="scientific">Pseudomonas kairouanensis</name>
    <dbReference type="NCBI Taxonomy" id="2293832"/>
    <lineage>
        <taxon>Bacteria</taxon>
        <taxon>Pseudomonadati</taxon>
        <taxon>Pseudomonadota</taxon>
        <taxon>Gammaproteobacteria</taxon>
        <taxon>Pseudomonadales</taxon>
        <taxon>Pseudomonadaceae</taxon>
        <taxon>Pseudomonas</taxon>
    </lineage>
</organism>
<keyword evidence="3" id="KW-1185">Reference proteome</keyword>
<proteinExistence type="predicted"/>
<evidence type="ECO:0000313" key="2">
    <source>
        <dbReference type="EMBL" id="TFY87398.1"/>
    </source>
</evidence>
<reference evidence="2 3" key="1">
    <citation type="journal article" date="2019" name="Syst. Appl. Microbiol.">
        <title>New species of pathogenic Pseudomonas isolated from citrus in Tunisia: Proposal of Pseudomonas kairouanensis sp. nov. and Pseudomonas nabeulensis sp. nov.</title>
        <authorList>
            <person name="Oueslati M."/>
            <person name="Mulet M."/>
            <person name="Gomila M."/>
            <person name="Berge O."/>
            <person name="Hajlaoui M.R."/>
            <person name="Lalucat J."/>
            <person name="Sadfi-Zouaoui N."/>
            <person name="Garcia-Valdes E."/>
        </authorList>
    </citation>
    <scope>NUCLEOTIDE SEQUENCE [LARGE SCALE GENOMIC DNA]</scope>
    <source>
        <strain evidence="2 3">KC12</strain>
    </source>
</reference>
<dbReference type="CDD" id="cd05154">
    <property type="entry name" value="ACAD10_11_N-like"/>
    <property type="match status" value="1"/>
</dbReference>
<name>A0A4Z0AN81_9PSED</name>